<dbReference type="GO" id="GO:0050661">
    <property type="term" value="F:NADP binding"/>
    <property type="evidence" value="ECO:0007669"/>
    <property type="project" value="InterPro"/>
</dbReference>
<feature type="region of interest" description="Disordered" evidence="34">
    <location>
        <begin position="773"/>
        <end position="796"/>
    </location>
</feature>
<keyword evidence="15 33" id="KW-0503">Monooxygenase</keyword>
<dbReference type="GO" id="GO:0016174">
    <property type="term" value="F:NAD(P)H oxidase H2O2-forming activity"/>
    <property type="evidence" value="ECO:0007669"/>
    <property type="project" value="UniProtKB-EC"/>
</dbReference>
<evidence type="ECO:0000256" key="5">
    <source>
        <dbReference type="ARBA" id="ARBA00022481"/>
    </source>
</evidence>
<dbReference type="InterPro" id="IPR000960">
    <property type="entry name" value="Flavin_mOase"/>
</dbReference>
<evidence type="ECO:0000256" key="3">
    <source>
        <dbReference type="ARBA" id="ARBA00004524"/>
    </source>
</evidence>
<comment type="subcellular location">
    <subcellularLocation>
        <location evidence="2">Endoplasmic reticulum membrane</location>
        <topology evidence="2">Single-pass membrane protein</topology>
    </subcellularLocation>
    <subcellularLocation>
        <location evidence="3">Microsome membrane</location>
    </subcellularLocation>
</comment>
<dbReference type="PANTHER" id="PTHR23023">
    <property type="entry name" value="DIMETHYLANILINE MONOOXYGENASE"/>
    <property type="match status" value="1"/>
</dbReference>
<comment type="catalytic activity">
    <reaction evidence="22">
        <text>heptan-2-one + NADPH + O2 + H(+) = pentyl acetate + NADP(+) + H2O</text>
        <dbReference type="Rhea" id="RHEA:54836"/>
        <dbReference type="ChEBI" id="CHEBI:5672"/>
        <dbReference type="ChEBI" id="CHEBI:15377"/>
        <dbReference type="ChEBI" id="CHEBI:15378"/>
        <dbReference type="ChEBI" id="CHEBI:15379"/>
        <dbReference type="ChEBI" id="CHEBI:57783"/>
        <dbReference type="ChEBI" id="CHEBI:58349"/>
        <dbReference type="ChEBI" id="CHEBI:87362"/>
    </reaction>
    <physiologicalReaction direction="left-to-right" evidence="22">
        <dbReference type="Rhea" id="RHEA:54837"/>
    </physiologicalReaction>
</comment>
<evidence type="ECO:0000256" key="30">
    <source>
        <dbReference type="ARBA" id="ARBA00048990"/>
    </source>
</evidence>
<dbReference type="InterPro" id="IPR050346">
    <property type="entry name" value="FMO-like"/>
</dbReference>
<evidence type="ECO:0000256" key="7">
    <source>
        <dbReference type="ARBA" id="ARBA00022630"/>
    </source>
</evidence>
<evidence type="ECO:0000256" key="32">
    <source>
        <dbReference type="ARBA" id="ARBA00049475"/>
    </source>
</evidence>
<evidence type="ECO:0000256" key="15">
    <source>
        <dbReference type="ARBA" id="ARBA00023033"/>
    </source>
</evidence>
<evidence type="ECO:0000256" key="22">
    <source>
        <dbReference type="ARBA" id="ARBA00047574"/>
    </source>
</evidence>
<evidence type="ECO:0000313" key="35">
    <source>
        <dbReference type="Proteomes" id="UP000887561"/>
    </source>
</evidence>
<dbReference type="PRINTS" id="PR01125">
    <property type="entry name" value="FMOXYGENASE5"/>
</dbReference>
<evidence type="ECO:0000256" key="13">
    <source>
        <dbReference type="ARBA" id="ARBA00022989"/>
    </source>
</evidence>
<comment type="catalytic activity">
    <reaction evidence="29">
        <text>(2E)-geranial + NADPH + O2 + H(+) = (1E)-2,6-dimethylhepta-1,5-dien-1-yl formate + NADP(+) + H2O</text>
        <dbReference type="Rhea" id="RHEA:54860"/>
        <dbReference type="ChEBI" id="CHEBI:15377"/>
        <dbReference type="ChEBI" id="CHEBI:15378"/>
        <dbReference type="ChEBI" id="CHEBI:15379"/>
        <dbReference type="ChEBI" id="CHEBI:16980"/>
        <dbReference type="ChEBI" id="CHEBI:57783"/>
        <dbReference type="ChEBI" id="CHEBI:58349"/>
        <dbReference type="ChEBI" id="CHEBI:138375"/>
    </reaction>
    <physiologicalReaction direction="left-to-right" evidence="29">
        <dbReference type="Rhea" id="RHEA:54861"/>
    </physiologicalReaction>
</comment>
<evidence type="ECO:0000256" key="11">
    <source>
        <dbReference type="ARBA" id="ARBA00022848"/>
    </source>
</evidence>
<dbReference type="Proteomes" id="UP000887561">
    <property type="component" value="Unplaced"/>
</dbReference>
<comment type="function">
    <text evidence="19">Broad spectrum monooxygenase that catalyzes the oxygenation of a wide variety of nitrogen- and sulfur-containing compounds including xenobiotics. Catalyzes the S-oxygenation of hypotaurine to produce taurine, an organic osmolyte involved in cell volume regulation as well as a variety of cytoprotective and developmental processes. In vitro, catalyzes the N-oxygenation of trimethylamine (TMA) to produce trimethylamine N-oxide (TMAO) and could therefore participate to the detoxification of this compound that is generated by the action of gut microbiota from dietary precursors such as choline, choline containing compounds, betaine or L-carnitine.</text>
</comment>
<comment type="catalytic activity">
    <reaction evidence="26">
        <text>hypotaurine + NADPH + O2 + H(+) = taurine + NADP(+) + H2O</text>
        <dbReference type="Rhea" id="RHEA:69819"/>
        <dbReference type="ChEBI" id="CHEBI:15377"/>
        <dbReference type="ChEBI" id="CHEBI:15378"/>
        <dbReference type="ChEBI" id="CHEBI:15379"/>
        <dbReference type="ChEBI" id="CHEBI:57783"/>
        <dbReference type="ChEBI" id="CHEBI:57853"/>
        <dbReference type="ChEBI" id="CHEBI:58349"/>
        <dbReference type="ChEBI" id="CHEBI:507393"/>
        <dbReference type="EC" id="1.14.13.8"/>
    </reaction>
    <physiologicalReaction direction="left-to-right" evidence="26">
        <dbReference type="Rhea" id="RHEA:69820"/>
    </physiologicalReaction>
</comment>
<comment type="catalytic activity">
    <reaction evidence="20">
        <text>hypotaurine + NADH + O2 + H(+) = taurine + NAD(+) + H2O</text>
        <dbReference type="Rhea" id="RHEA:74111"/>
        <dbReference type="ChEBI" id="CHEBI:15377"/>
        <dbReference type="ChEBI" id="CHEBI:15378"/>
        <dbReference type="ChEBI" id="CHEBI:15379"/>
        <dbReference type="ChEBI" id="CHEBI:57540"/>
        <dbReference type="ChEBI" id="CHEBI:57853"/>
        <dbReference type="ChEBI" id="CHEBI:57945"/>
        <dbReference type="ChEBI" id="CHEBI:507393"/>
        <dbReference type="EC" id="1.14.13.8"/>
    </reaction>
    <physiologicalReaction direction="left-to-right" evidence="20">
        <dbReference type="Rhea" id="RHEA:74112"/>
    </physiologicalReaction>
</comment>
<evidence type="ECO:0000256" key="31">
    <source>
        <dbReference type="ARBA" id="ARBA00049443"/>
    </source>
</evidence>
<evidence type="ECO:0000256" key="16">
    <source>
        <dbReference type="ARBA" id="ARBA00023098"/>
    </source>
</evidence>
<keyword evidence="14 33" id="KW-0560">Oxidoreductase</keyword>
<evidence type="ECO:0000256" key="18">
    <source>
        <dbReference type="ARBA" id="ARBA00045722"/>
    </source>
</evidence>
<comment type="catalytic activity">
    <reaction evidence="27">
        <text>trimethylamine + NADPH + O2 = trimethylamine N-oxide + NADP(+) + H2O</text>
        <dbReference type="Rhea" id="RHEA:31979"/>
        <dbReference type="ChEBI" id="CHEBI:15377"/>
        <dbReference type="ChEBI" id="CHEBI:15379"/>
        <dbReference type="ChEBI" id="CHEBI:15724"/>
        <dbReference type="ChEBI" id="CHEBI:57783"/>
        <dbReference type="ChEBI" id="CHEBI:58349"/>
        <dbReference type="ChEBI" id="CHEBI:58389"/>
        <dbReference type="EC" id="1.14.13.148"/>
    </reaction>
    <physiologicalReaction direction="left-to-right" evidence="27">
        <dbReference type="Rhea" id="RHEA:31980"/>
    </physiologicalReaction>
</comment>
<comment type="cofactor">
    <cofactor evidence="1 33">
        <name>FAD</name>
        <dbReference type="ChEBI" id="CHEBI:57692"/>
    </cofactor>
</comment>
<evidence type="ECO:0000256" key="14">
    <source>
        <dbReference type="ARBA" id="ARBA00023002"/>
    </source>
</evidence>
<name>A0A915N2S8_MELJA</name>
<keyword evidence="35" id="KW-1185">Reference proteome</keyword>
<dbReference type="FunFam" id="3.50.50.60:FF:000159">
    <property type="entry name" value="Dimethylaniline monooxygenase [N-oxide-forming]"/>
    <property type="match status" value="1"/>
</dbReference>
<dbReference type="EC" id="1.-.-.-" evidence="33"/>
<dbReference type="Gene3D" id="3.50.50.60">
    <property type="entry name" value="FAD/NAD(P)-binding domain"/>
    <property type="match status" value="1"/>
</dbReference>
<evidence type="ECO:0000256" key="23">
    <source>
        <dbReference type="ARBA" id="ARBA00047855"/>
    </source>
</evidence>
<evidence type="ECO:0000256" key="28">
    <source>
        <dbReference type="ARBA" id="ARBA00048459"/>
    </source>
</evidence>
<dbReference type="WBParaSite" id="scaffold750_cov194.g1728">
    <property type="protein sequence ID" value="scaffold750_cov194.g1728"/>
    <property type="gene ID" value="scaffold750_cov194.g1728"/>
</dbReference>
<keyword evidence="5" id="KW-0488">Methylation</keyword>
<keyword evidence="16" id="KW-0443">Lipid metabolism</keyword>
<comment type="catalytic activity">
    <reaction evidence="24">
        <text>NADPH + O2 + H(+) = H2O2 + NADP(+)</text>
        <dbReference type="Rhea" id="RHEA:11260"/>
        <dbReference type="ChEBI" id="CHEBI:15378"/>
        <dbReference type="ChEBI" id="CHEBI:15379"/>
        <dbReference type="ChEBI" id="CHEBI:16240"/>
        <dbReference type="ChEBI" id="CHEBI:57783"/>
        <dbReference type="ChEBI" id="CHEBI:58349"/>
        <dbReference type="EC" id="1.6.3.1"/>
    </reaction>
    <physiologicalReaction direction="left-to-right" evidence="24">
        <dbReference type="Rhea" id="RHEA:11261"/>
    </physiologicalReaction>
</comment>
<evidence type="ECO:0000256" key="2">
    <source>
        <dbReference type="ARBA" id="ARBA00004389"/>
    </source>
</evidence>
<keyword evidence="10 33" id="KW-0274">FAD</keyword>
<evidence type="ECO:0000256" key="10">
    <source>
        <dbReference type="ARBA" id="ARBA00022827"/>
    </source>
</evidence>
<evidence type="ECO:0000256" key="21">
    <source>
        <dbReference type="ARBA" id="ARBA00047426"/>
    </source>
</evidence>
<comment type="similarity">
    <text evidence="4 33">Belongs to the FMO family.</text>
</comment>
<sequence length="814" mass="93335">MSESKKRCAIVGAAVSGLPSARWAIEYGYEPVIFERLDQIGGLWRYNPEQFGNDIASVMKFTVIDTSKEMNAYSDFPPPDHFANYMHNVGKYLEMYAKQWNLDKYIRYRNTVTSVSRADDYEETGCWTVSWVDENGQNKKEIFDCVLLAQGHHAKPKIISFPGQELFQGKIIHSHEYKDSKNFEDKINVVVGVGNSGMDLAVELGRVSKLCYLSTRRGAWVDKRVGPGGIPGDYATTRFKCCFWDVLIPENLRSWLIINQLQKRFDHAKYGMKPKHSFFGQHATISDDLPTRIITGSVVVKTNIREFTEKGIVWTDGTFTDNIDNVVMCTGYHFDFNMVEEGKLIPVKDNQARLYKNVFPPSLAKWNSLAIIGLVQPSGSILPAAEFQARLFFAALNGEAKLPAGPEMEKEVDQYRDWLTKTFVESTRHTIEVDCVPYMDSIAEILDCKPQPMDYILSDPRLAYALLFGPNVSYVYRLRGTKAWNGARDAILGVKKRTEICLTERKIDEDNKVLEDNFVCQTPAAFHETNFSLIELSLLIRTFDHINIEEMRLNSPTTNLHKNIIERGNTINSTLIPDTPKIFELVAFKITSEKLEKIINYYNEKFDTKLQIKKIEIGLKNMSETMSRRKYFEFLNNSRFLPYGMDYSLLNTNKGLTVVAINTLNNTDTFSKEELFLLSTHFEYPTPTDLERNIFILKERCRKYGDTSTWGYQHRDFVQGRASGNWEYPQHNQYFSAQQQQNYGCQTDYGNQQIYGYQQGFGDYTGSGQQQYTGHHEGNMGIQGDSGYHGEEDMDTKDEGENLMTEIVNVGRRI</sequence>
<dbReference type="GO" id="GO:0050660">
    <property type="term" value="F:flavin adenine dinucleotide binding"/>
    <property type="evidence" value="ECO:0007669"/>
    <property type="project" value="InterPro"/>
</dbReference>
<evidence type="ECO:0000256" key="9">
    <source>
        <dbReference type="ARBA" id="ARBA00022824"/>
    </source>
</evidence>
<keyword evidence="9" id="KW-0256">Endoplasmic reticulum</keyword>
<comment type="catalytic activity">
    <reaction evidence="23">
        <text>sulcatone + NADPH + O2 + H(+) = 4-methylpent-3-en-1-yl acetate + NADP(+) + H2O</text>
        <dbReference type="Rhea" id="RHEA:54864"/>
        <dbReference type="ChEBI" id="CHEBI:15377"/>
        <dbReference type="ChEBI" id="CHEBI:15378"/>
        <dbReference type="ChEBI" id="CHEBI:15379"/>
        <dbReference type="ChEBI" id="CHEBI:16310"/>
        <dbReference type="ChEBI" id="CHEBI:57783"/>
        <dbReference type="ChEBI" id="CHEBI:58349"/>
        <dbReference type="ChEBI" id="CHEBI:138373"/>
    </reaction>
    <physiologicalReaction direction="left-to-right" evidence="23">
        <dbReference type="Rhea" id="RHEA:54865"/>
    </physiologicalReaction>
</comment>
<keyword evidence="17" id="KW-0472">Membrane</keyword>
<protein>
    <recommendedName>
        <fullName evidence="33">Flavin-containing monooxygenase</fullName>
        <ecNumber evidence="33">1.-.-.-</ecNumber>
    </recommendedName>
</protein>
<evidence type="ECO:0000256" key="12">
    <source>
        <dbReference type="ARBA" id="ARBA00022857"/>
    </source>
</evidence>
<dbReference type="SUPFAM" id="SSF51905">
    <property type="entry name" value="FAD/NAD(P)-binding domain"/>
    <property type="match status" value="2"/>
</dbReference>
<dbReference type="InterPro" id="IPR002257">
    <property type="entry name" value="Flavin_mOase_5"/>
</dbReference>
<dbReference type="InterPro" id="IPR036188">
    <property type="entry name" value="FAD/NAD-bd_sf"/>
</dbReference>
<comment type="function">
    <text evidence="18">Acts as a Baeyer-Villiger monooxygenase on a broad range of substrates. Catalyzes the insertion of an oxygen atom into a carbon-carbon bond adjacent to a carbonyl, which converts ketones to esters. Active on diverse carbonyl compounds, whereas soft nucleophiles are mostly non- or poorly reactive. In contrast with other forms of FMO it is non- or poorly active on 'classical' substrates such as drugs, pesticides, and dietary components containing soft nucleophilic heteroatoms. Able to oxidize drug molecules bearing a carbonyl group on an aliphatic chain, such as nabumetone and pentoxifylline. Also, in the absence of substrates, shows slow but yet significant NADPH oxidase activity. Acts as a positive modulator of cholesterol biosynthesis as well as glucose homeostasis, promoting metabolic aging via pleiotropic effects.</text>
</comment>
<keyword evidence="12" id="KW-0521">NADP</keyword>
<evidence type="ECO:0000256" key="27">
    <source>
        <dbReference type="ARBA" id="ARBA00048088"/>
    </source>
</evidence>
<dbReference type="GO" id="GO:0006629">
    <property type="term" value="P:lipid metabolic process"/>
    <property type="evidence" value="ECO:0007669"/>
    <property type="project" value="UniProtKB-KW"/>
</dbReference>
<keyword evidence="8" id="KW-0812">Transmembrane</keyword>
<keyword evidence="11" id="KW-0492">Microsome</keyword>
<evidence type="ECO:0000256" key="6">
    <source>
        <dbReference type="ARBA" id="ARBA00022553"/>
    </source>
</evidence>
<organism evidence="35 36">
    <name type="scientific">Meloidogyne javanica</name>
    <name type="common">Root-knot nematode worm</name>
    <dbReference type="NCBI Taxonomy" id="6303"/>
    <lineage>
        <taxon>Eukaryota</taxon>
        <taxon>Metazoa</taxon>
        <taxon>Ecdysozoa</taxon>
        <taxon>Nematoda</taxon>
        <taxon>Chromadorea</taxon>
        <taxon>Rhabditida</taxon>
        <taxon>Tylenchina</taxon>
        <taxon>Tylenchomorpha</taxon>
        <taxon>Tylenchoidea</taxon>
        <taxon>Meloidogynidae</taxon>
        <taxon>Meloidogyninae</taxon>
        <taxon>Meloidogyne</taxon>
        <taxon>Meloidogyne incognita group</taxon>
    </lineage>
</organism>
<evidence type="ECO:0000256" key="29">
    <source>
        <dbReference type="ARBA" id="ARBA00048989"/>
    </source>
</evidence>
<comment type="catalytic activity">
    <reaction evidence="32">
        <text>octan-3-one + NADPH + O2 + H(+) = pentyl propanoate + NADP(+) + H2O</text>
        <dbReference type="Rhea" id="RHEA:54840"/>
        <dbReference type="ChEBI" id="CHEBI:15377"/>
        <dbReference type="ChEBI" id="CHEBI:15378"/>
        <dbReference type="ChEBI" id="CHEBI:15379"/>
        <dbReference type="ChEBI" id="CHEBI:57783"/>
        <dbReference type="ChEBI" id="CHEBI:58349"/>
        <dbReference type="ChEBI" id="CHEBI:80946"/>
        <dbReference type="ChEBI" id="CHEBI:87373"/>
    </reaction>
    <physiologicalReaction direction="left-to-right" evidence="32">
        <dbReference type="Rhea" id="RHEA:54841"/>
    </physiologicalReaction>
</comment>
<dbReference type="AlphaFoldDB" id="A0A915N2S8"/>
<dbReference type="GO" id="GO:0005789">
    <property type="term" value="C:endoplasmic reticulum membrane"/>
    <property type="evidence" value="ECO:0007669"/>
    <property type="project" value="UniProtKB-SubCell"/>
</dbReference>
<keyword evidence="6" id="KW-0597">Phosphoprotein</keyword>
<evidence type="ECO:0000256" key="33">
    <source>
        <dbReference type="RuleBase" id="RU361177"/>
    </source>
</evidence>
<comment type="catalytic activity">
    <reaction evidence="30">
        <text>heptan-4-one + NADPH + O2 + H(+) = propyl butanoate + NADP(+) + H2O</text>
        <dbReference type="Rhea" id="RHEA:54852"/>
        <dbReference type="ChEBI" id="CHEBI:15377"/>
        <dbReference type="ChEBI" id="CHEBI:15378"/>
        <dbReference type="ChEBI" id="CHEBI:15379"/>
        <dbReference type="ChEBI" id="CHEBI:57783"/>
        <dbReference type="ChEBI" id="CHEBI:58349"/>
        <dbReference type="ChEBI" id="CHEBI:89484"/>
        <dbReference type="ChEBI" id="CHEBI:89719"/>
    </reaction>
    <physiologicalReaction direction="left-to-right" evidence="30">
        <dbReference type="Rhea" id="RHEA:54853"/>
    </physiologicalReaction>
</comment>
<comment type="catalytic activity">
    <reaction evidence="21">
        <text>hexan-3-one + NADPH + O2 + H(+) = propyl propanoate + NADP(+) + H2O</text>
        <dbReference type="Rhea" id="RHEA:54848"/>
        <dbReference type="ChEBI" id="CHEBI:15377"/>
        <dbReference type="ChEBI" id="CHEBI:15378"/>
        <dbReference type="ChEBI" id="CHEBI:15379"/>
        <dbReference type="ChEBI" id="CHEBI:57783"/>
        <dbReference type="ChEBI" id="CHEBI:58349"/>
        <dbReference type="ChEBI" id="CHEBI:89828"/>
        <dbReference type="ChEBI" id="CHEBI:89891"/>
    </reaction>
    <physiologicalReaction direction="left-to-right" evidence="21">
        <dbReference type="Rhea" id="RHEA:54849"/>
    </physiologicalReaction>
</comment>
<evidence type="ECO:0000256" key="4">
    <source>
        <dbReference type="ARBA" id="ARBA00009183"/>
    </source>
</evidence>
<comment type="catalytic activity">
    <reaction evidence="28">
        <text>octan-3-one + NADPH + O2 + H(+) = ethyl hexanoate + NADP(+) + H2O</text>
        <dbReference type="Rhea" id="RHEA:54856"/>
        <dbReference type="ChEBI" id="CHEBI:15377"/>
        <dbReference type="ChEBI" id="CHEBI:15378"/>
        <dbReference type="ChEBI" id="CHEBI:15379"/>
        <dbReference type="ChEBI" id="CHEBI:57783"/>
        <dbReference type="ChEBI" id="CHEBI:58349"/>
        <dbReference type="ChEBI" id="CHEBI:80946"/>
        <dbReference type="ChEBI" id="CHEBI:86055"/>
    </reaction>
    <physiologicalReaction direction="left-to-right" evidence="28">
        <dbReference type="Rhea" id="RHEA:54857"/>
    </physiologicalReaction>
</comment>
<evidence type="ECO:0000256" key="34">
    <source>
        <dbReference type="SAM" id="MobiDB-lite"/>
    </source>
</evidence>
<evidence type="ECO:0000256" key="24">
    <source>
        <dbReference type="ARBA" id="ARBA00047864"/>
    </source>
</evidence>
<comment type="catalytic activity">
    <reaction evidence="31">
        <text>N,N-dimethylaniline + NADPH + O2 + H(+) = N,N-dimethylaniline N-oxide + NADP(+) + H2O</text>
        <dbReference type="Rhea" id="RHEA:24468"/>
        <dbReference type="ChEBI" id="CHEBI:15377"/>
        <dbReference type="ChEBI" id="CHEBI:15378"/>
        <dbReference type="ChEBI" id="CHEBI:15379"/>
        <dbReference type="ChEBI" id="CHEBI:16269"/>
        <dbReference type="ChEBI" id="CHEBI:17735"/>
        <dbReference type="ChEBI" id="CHEBI:57783"/>
        <dbReference type="ChEBI" id="CHEBI:58349"/>
        <dbReference type="EC" id="1.14.13.8"/>
    </reaction>
    <physiologicalReaction direction="left-to-right" evidence="31">
        <dbReference type="Rhea" id="RHEA:24469"/>
    </physiologicalReaction>
</comment>
<dbReference type="PRINTS" id="PR00370">
    <property type="entry name" value="FMOXYGENASE"/>
</dbReference>
<comment type="catalytic activity">
    <reaction evidence="25">
        <text>hexan-3-one + NADPH + O2 + H(+) = ethyl butanoate + NADP(+) + H2O</text>
        <dbReference type="Rhea" id="RHEA:54844"/>
        <dbReference type="ChEBI" id="CHEBI:15377"/>
        <dbReference type="ChEBI" id="CHEBI:15378"/>
        <dbReference type="ChEBI" id="CHEBI:15379"/>
        <dbReference type="ChEBI" id="CHEBI:57783"/>
        <dbReference type="ChEBI" id="CHEBI:58349"/>
        <dbReference type="ChEBI" id="CHEBI:88764"/>
        <dbReference type="ChEBI" id="CHEBI:89891"/>
    </reaction>
    <physiologicalReaction direction="left-to-right" evidence="25">
        <dbReference type="Rhea" id="RHEA:54845"/>
    </physiologicalReaction>
</comment>
<keyword evidence="13" id="KW-1133">Transmembrane helix</keyword>
<dbReference type="GO" id="GO:0034899">
    <property type="term" value="F:trimethylamine monooxygenase activity"/>
    <property type="evidence" value="ECO:0007669"/>
    <property type="project" value="UniProtKB-EC"/>
</dbReference>
<evidence type="ECO:0000256" key="17">
    <source>
        <dbReference type="ARBA" id="ARBA00023136"/>
    </source>
</evidence>
<evidence type="ECO:0000256" key="25">
    <source>
        <dbReference type="ARBA" id="ARBA00047977"/>
    </source>
</evidence>
<evidence type="ECO:0000313" key="36">
    <source>
        <dbReference type="WBParaSite" id="scaffold750_cov194.g1728"/>
    </source>
</evidence>
<accession>A0A915N2S8</accession>
<evidence type="ECO:0000256" key="20">
    <source>
        <dbReference type="ARBA" id="ARBA00047338"/>
    </source>
</evidence>
<proteinExistence type="inferred from homology"/>
<evidence type="ECO:0000256" key="26">
    <source>
        <dbReference type="ARBA" id="ARBA00048041"/>
    </source>
</evidence>
<reference evidence="36" key="1">
    <citation type="submission" date="2022-11" db="UniProtKB">
        <authorList>
            <consortium name="WormBaseParasite"/>
        </authorList>
    </citation>
    <scope>IDENTIFICATION</scope>
</reference>
<dbReference type="InterPro" id="IPR020946">
    <property type="entry name" value="Flavin_mOase-like"/>
</dbReference>
<dbReference type="Pfam" id="PF00743">
    <property type="entry name" value="FMO-like"/>
    <property type="match status" value="1"/>
</dbReference>
<evidence type="ECO:0000256" key="19">
    <source>
        <dbReference type="ARBA" id="ARBA00045957"/>
    </source>
</evidence>
<evidence type="ECO:0000256" key="1">
    <source>
        <dbReference type="ARBA" id="ARBA00001974"/>
    </source>
</evidence>
<dbReference type="GO" id="GO:0004499">
    <property type="term" value="F:N,N-dimethylaniline monooxygenase activity"/>
    <property type="evidence" value="ECO:0007669"/>
    <property type="project" value="InterPro"/>
</dbReference>
<keyword evidence="7 33" id="KW-0285">Flavoprotein</keyword>
<evidence type="ECO:0000256" key="8">
    <source>
        <dbReference type="ARBA" id="ARBA00022692"/>
    </source>
</evidence>